<dbReference type="PaxDb" id="4565-Traes_5DS_D1FCA9D72.2"/>
<sequence>MRERDAAGCFARPRRRRRRCRRPGGRTPYRLATGYYKASWLFDEMSELASIPCTSKRARGTSDGVDRLSSLPDELLHCVMSFLPMPEAVRTSLLSPRWRNLWASAPYIRIDHQDFMDDDKLEKFGDRLLLTTSLDKAWISVHHVVDTTLCCDWIRHAIMHKVRLLHVSASALLDSTAMFPSQHLKTVRLQYNLLRHGFFRPLNCDCPVLEHLELEHCGLWDLKEISSRSLKVLRIIGCHIFGGLVICASNLTHVSIVDPRCDPGAIVIRDLSSLVTASVSLTSRFHYYKRNTIADHRLLDGLSHATTLELHAPLPEVSFERSLRTCAMFSNLTSLVLGEWCMAADFYPLLRILQRSCKLKELKLKLTMEEFSTCKDSESALSSTRGAPLSGSGRHPCIQRVKIYCHEDDPRASSLVQVLQPVVGDVKISIEHH</sequence>
<evidence type="ECO:0000313" key="2">
    <source>
        <dbReference type="EnsemblPlants" id="TraesCS5A02G005700.1"/>
    </source>
</evidence>
<dbReference type="PANTHER" id="PTHR34223:SF28">
    <property type="entry name" value="OS09G0548034 PROTEIN"/>
    <property type="match status" value="1"/>
</dbReference>
<dbReference type="InterPro" id="IPR036047">
    <property type="entry name" value="F-box-like_dom_sf"/>
</dbReference>
<dbReference type="Gene3D" id="3.80.10.10">
    <property type="entry name" value="Ribonuclease Inhibitor"/>
    <property type="match status" value="1"/>
</dbReference>
<dbReference type="InterPro" id="IPR032675">
    <property type="entry name" value="LRR_dom_sf"/>
</dbReference>
<protein>
    <recommendedName>
        <fullName evidence="1">F-box domain-containing protein</fullName>
    </recommendedName>
</protein>
<keyword evidence="3" id="KW-1185">Reference proteome</keyword>
<dbReference type="Gramene" id="TraesCAD_scaffold_053805_01G000400.1">
    <property type="protein sequence ID" value="TraesCAD_scaffold_053805_01G000400.1"/>
    <property type="gene ID" value="TraesCAD_scaffold_053805_01G000400"/>
</dbReference>
<dbReference type="STRING" id="4565.A0A3B6KB85"/>
<dbReference type="OMA" id="HEDDPRA"/>
<dbReference type="Gramene" id="TraesCS5A02G005700.1">
    <property type="protein sequence ID" value="TraesCS5A02G005700.1"/>
    <property type="gene ID" value="TraesCS5A02G005700"/>
</dbReference>
<dbReference type="SUPFAM" id="SSF52047">
    <property type="entry name" value="RNI-like"/>
    <property type="match status" value="1"/>
</dbReference>
<dbReference type="EnsemblPlants" id="TraesCS5A02G005700.1">
    <property type="protein sequence ID" value="TraesCS5A02G005700.1"/>
    <property type="gene ID" value="TraesCS5A02G005700"/>
</dbReference>
<dbReference type="PROSITE" id="PS50181">
    <property type="entry name" value="FBOX"/>
    <property type="match status" value="1"/>
</dbReference>
<dbReference type="SMART" id="SM00256">
    <property type="entry name" value="FBOX"/>
    <property type="match status" value="1"/>
</dbReference>
<name>A0A3B6KB85_WHEAT</name>
<dbReference type="OrthoDB" id="612216at2759"/>
<dbReference type="InterPro" id="IPR053197">
    <property type="entry name" value="F-box_SCFL_complex_component"/>
</dbReference>
<dbReference type="SUPFAM" id="SSF81383">
    <property type="entry name" value="F-box domain"/>
    <property type="match status" value="1"/>
</dbReference>
<dbReference type="CDD" id="cd22160">
    <property type="entry name" value="F-box_AtFBL13-like"/>
    <property type="match status" value="1"/>
</dbReference>
<dbReference type="InterPro" id="IPR001810">
    <property type="entry name" value="F-box_dom"/>
</dbReference>
<evidence type="ECO:0000313" key="3">
    <source>
        <dbReference type="Proteomes" id="UP000019116"/>
    </source>
</evidence>
<dbReference type="Gene3D" id="1.20.1280.50">
    <property type="match status" value="1"/>
</dbReference>
<dbReference type="InterPro" id="IPR053781">
    <property type="entry name" value="F-box_AtFBL13-like"/>
</dbReference>
<evidence type="ECO:0000259" key="1">
    <source>
        <dbReference type="PROSITE" id="PS50181"/>
    </source>
</evidence>
<dbReference type="PANTHER" id="PTHR34223">
    <property type="entry name" value="OS11G0201299 PROTEIN"/>
    <property type="match status" value="1"/>
</dbReference>
<feature type="domain" description="F-box" evidence="1">
    <location>
        <begin position="65"/>
        <end position="101"/>
    </location>
</feature>
<dbReference type="Proteomes" id="UP000019116">
    <property type="component" value="Chromosome 5A"/>
</dbReference>
<dbReference type="Gramene" id="TraesCS5A03G0010800.1">
    <property type="protein sequence ID" value="TraesCS5A03G0010800.1.CDS"/>
    <property type="gene ID" value="TraesCS5A03G0010800"/>
</dbReference>
<dbReference type="Pfam" id="PF00646">
    <property type="entry name" value="F-box"/>
    <property type="match status" value="1"/>
</dbReference>
<reference evidence="2" key="1">
    <citation type="submission" date="2018-08" db="EMBL/GenBank/DDBJ databases">
        <authorList>
            <person name="Rossello M."/>
        </authorList>
    </citation>
    <scope>NUCLEOTIDE SEQUENCE [LARGE SCALE GENOMIC DNA]</scope>
    <source>
        <strain evidence="2">cv. Chinese Spring</strain>
    </source>
</reference>
<organism evidence="2">
    <name type="scientific">Triticum aestivum</name>
    <name type="common">Wheat</name>
    <dbReference type="NCBI Taxonomy" id="4565"/>
    <lineage>
        <taxon>Eukaryota</taxon>
        <taxon>Viridiplantae</taxon>
        <taxon>Streptophyta</taxon>
        <taxon>Embryophyta</taxon>
        <taxon>Tracheophyta</taxon>
        <taxon>Spermatophyta</taxon>
        <taxon>Magnoliopsida</taxon>
        <taxon>Liliopsida</taxon>
        <taxon>Poales</taxon>
        <taxon>Poaceae</taxon>
        <taxon>BOP clade</taxon>
        <taxon>Pooideae</taxon>
        <taxon>Triticodae</taxon>
        <taxon>Triticeae</taxon>
        <taxon>Triticinae</taxon>
        <taxon>Triticum</taxon>
    </lineage>
</organism>
<reference evidence="2" key="2">
    <citation type="submission" date="2018-10" db="UniProtKB">
        <authorList>
            <consortium name="EnsemblPlants"/>
        </authorList>
    </citation>
    <scope>IDENTIFICATION</scope>
</reference>
<accession>A0A3B6KB85</accession>
<proteinExistence type="predicted"/>
<dbReference type="AlphaFoldDB" id="A0A3B6KB85"/>